<dbReference type="GO" id="GO:0016829">
    <property type="term" value="F:lyase activity"/>
    <property type="evidence" value="ECO:0007669"/>
    <property type="project" value="UniProtKB-KW"/>
</dbReference>
<evidence type="ECO:0000256" key="1">
    <source>
        <dbReference type="ARBA" id="ARBA00022729"/>
    </source>
</evidence>
<dbReference type="STRING" id="319970.RV00_GL001115"/>
<dbReference type="InterPro" id="IPR008929">
    <property type="entry name" value="Chondroitin_lyas"/>
</dbReference>
<keyword evidence="2" id="KW-0456">Lyase</keyword>
<reference evidence="4 5" key="1">
    <citation type="submission" date="2014-12" db="EMBL/GenBank/DDBJ databases">
        <title>Draft genome sequences of 29 type strains of Enterococci.</title>
        <authorList>
            <person name="Zhong Z."/>
            <person name="Sun Z."/>
            <person name="Liu W."/>
            <person name="Zhang W."/>
            <person name="Zhang H."/>
        </authorList>
    </citation>
    <scope>NUCLEOTIDE SEQUENCE [LARGE SCALE GENOMIC DNA]</scope>
    <source>
        <strain evidence="4 5">DSM 22802</strain>
    </source>
</reference>
<keyword evidence="5" id="KW-1185">Reference proteome</keyword>
<accession>A0A1L8SX85</accession>
<gene>
    <name evidence="4" type="ORF">RV00_GL001115</name>
</gene>
<dbReference type="Proteomes" id="UP000183700">
    <property type="component" value="Unassembled WGS sequence"/>
</dbReference>
<dbReference type="Gene3D" id="1.50.10.100">
    <property type="entry name" value="Chondroitin AC/alginate lyase"/>
    <property type="match status" value="1"/>
</dbReference>
<dbReference type="OrthoDB" id="2483776at2"/>
<evidence type="ECO:0000259" key="3">
    <source>
        <dbReference type="Pfam" id="PF05426"/>
    </source>
</evidence>
<protein>
    <recommendedName>
        <fullName evidence="3">Alginate lyase domain-containing protein</fullName>
    </recommendedName>
</protein>
<dbReference type="RefSeq" id="WP_071861102.1">
    <property type="nucleotide sequence ID" value="NZ_JBHLVS010000012.1"/>
</dbReference>
<sequence>MKKFQIEIPAIHAVEIKGNVYRRTKEEQQPDGFALTGSKYESYLDMSNPLTNTSNFLSTIPAGQDQAAWDIELPKDGYYRITFRYNNPGFMMGGARNLRDERNCRVMIDDDSLGRKDNWLGWMIFSVSGYNQDWKPYSPQTKETVAGNQEWNLNHLNCYLTAGIHRLYLTNEAPPGQAVYDGPNLDFIQVESYDENYMEESQLVNVSSTHSFQHPGIFQSANDLEKLIFSYQKNVFGVRKAVEELMNANFIEDERVPHSITAINVGPYNTPNIGGNEWTTDCIAAHDLALLWIITGEKCYAKKTMAILNTWARYLKEVADGNDLMLRFSLVGVELINAAELIRHHYNQHTTISQDEQWQTAEIIAFENFIREKLLTKTAAFYPQANGNWDAIITAFNLACGIFLEDTQLMDRCLRQFQLGNVAGGACLSMGALPNYVYPTGESQESNRDQVHARMGLTGLANVAHLASRQGFDLFSLYQARLLVGFNYNAAYQIGKNVVSETFISDRGCGQVDISSLGFECILAHYTDNKELADIELAVIKTLRGAKNEGEMISGHRGSLLYGK</sequence>
<evidence type="ECO:0000313" key="5">
    <source>
        <dbReference type="Proteomes" id="UP000183700"/>
    </source>
</evidence>
<organism evidence="4 5">
    <name type="scientific">Enterococcus devriesei</name>
    <dbReference type="NCBI Taxonomy" id="319970"/>
    <lineage>
        <taxon>Bacteria</taxon>
        <taxon>Bacillati</taxon>
        <taxon>Bacillota</taxon>
        <taxon>Bacilli</taxon>
        <taxon>Lactobacillales</taxon>
        <taxon>Enterococcaceae</taxon>
        <taxon>Enterococcus</taxon>
    </lineage>
</organism>
<dbReference type="SUPFAM" id="SSF48230">
    <property type="entry name" value="Chondroitin AC/alginate lyase"/>
    <property type="match status" value="1"/>
</dbReference>
<feature type="domain" description="Alginate lyase" evidence="3">
    <location>
        <begin position="279"/>
        <end position="492"/>
    </location>
</feature>
<dbReference type="Pfam" id="PF05426">
    <property type="entry name" value="Alginate_lyase"/>
    <property type="match status" value="1"/>
</dbReference>
<proteinExistence type="predicted"/>
<dbReference type="AlphaFoldDB" id="A0A1L8SX85"/>
<dbReference type="InterPro" id="IPR008397">
    <property type="entry name" value="Alginate_lyase_dom"/>
</dbReference>
<evidence type="ECO:0000313" key="4">
    <source>
        <dbReference type="EMBL" id="OJG36670.1"/>
    </source>
</evidence>
<name>A0A1L8SX85_9ENTE</name>
<dbReference type="EMBL" id="JXKM01000002">
    <property type="protein sequence ID" value="OJG36670.1"/>
    <property type="molecule type" value="Genomic_DNA"/>
</dbReference>
<dbReference type="GO" id="GO:0042597">
    <property type="term" value="C:periplasmic space"/>
    <property type="evidence" value="ECO:0007669"/>
    <property type="project" value="InterPro"/>
</dbReference>
<dbReference type="Gene3D" id="2.60.120.260">
    <property type="entry name" value="Galactose-binding domain-like"/>
    <property type="match status" value="1"/>
</dbReference>
<keyword evidence="1" id="KW-0732">Signal</keyword>
<evidence type="ECO:0000256" key="2">
    <source>
        <dbReference type="ARBA" id="ARBA00023239"/>
    </source>
</evidence>
<comment type="caution">
    <text evidence="4">The sequence shown here is derived from an EMBL/GenBank/DDBJ whole genome shotgun (WGS) entry which is preliminary data.</text>
</comment>